<dbReference type="GO" id="GO:0003723">
    <property type="term" value="F:RNA binding"/>
    <property type="evidence" value="ECO:0007669"/>
    <property type="project" value="UniProtKB-KW"/>
</dbReference>
<gene>
    <name evidence="4" type="ORF">SAMN05421850_103271</name>
</gene>
<keyword evidence="1" id="KW-0694">RNA-binding</keyword>
<dbReference type="SUPFAM" id="SSF55174">
    <property type="entry name" value="Alpha-L RNA-binding motif"/>
    <property type="match status" value="1"/>
</dbReference>
<evidence type="ECO:0000313" key="5">
    <source>
        <dbReference type="Proteomes" id="UP000199340"/>
    </source>
</evidence>
<dbReference type="InterPro" id="IPR002942">
    <property type="entry name" value="S4_RNA-bd"/>
</dbReference>
<accession>A0A1G8LE13</accession>
<reference evidence="4 5" key="1">
    <citation type="submission" date="2016-10" db="EMBL/GenBank/DDBJ databases">
        <authorList>
            <person name="de Groot N.N."/>
        </authorList>
    </citation>
    <scope>NUCLEOTIDE SEQUENCE [LARGE SCALE GENOMIC DNA]</scope>
    <source>
        <strain evidence="4 5">DSM 28010</strain>
    </source>
</reference>
<keyword evidence="5" id="KW-1185">Reference proteome</keyword>
<evidence type="ECO:0000256" key="2">
    <source>
        <dbReference type="SAM" id="MobiDB-lite"/>
    </source>
</evidence>
<dbReference type="RefSeq" id="WP_090028213.1">
    <property type="nucleotide sequence ID" value="NZ_FNEB01000003.1"/>
</dbReference>
<dbReference type="Proteomes" id="UP000199340">
    <property type="component" value="Unassembled WGS sequence"/>
</dbReference>
<dbReference type="Gene3D" id="3.10.290.10">
    <property type="entry name" value="RNA-binding S4 domain"/>
    <property type="match status" value="1"/>
</dbReference>
<dbReference type="PROSITE" id="PS50889">
    <property type="entry name" value="S4"/>
    <property type="match status" value="1"/>
</dbReference>
<feature type="compositionally biased region" description="Pro residues" evidence="2">
    <location>
        <begin position="90"/>
        <end position="99"/>
    </location>
</feature>
<dbReference type="AlphaFoldDB" id="A0A1G8LE13"/>
<dbReference type="InterPro" id="IPR036986">
    <property type="entry name" value="S4_RNA-bd_sf"/>
</dbReference>
<organism evidence="4 5">
    <name type="scientific">Lutimaribacter saemankumensis</name>
    <dbReference type="NCBI Taxonomy" id="490829"/>
    <lineage>
        <taxon>Bacteria</taxon>
        <taxon>Pseudomonadati</taxon>
        <taxon>Pseudomonadota</taxon>
        <taxon>Alphaproteobacteria</taxon>
        <taxon>Rhodobacterales</taxon>
        <taxon>Roseobacteraceae</taxon>
        <taxon>Lutimaribacter</taxon>
    </lineage>
</organism>
<name>A0A1G8LE13_9RHOB</name>
<feature type="compositionally biased region" description="Basic and acidic residues" evidence="2">
    <location>
        <begin position="105"/>
        <end position="129"/>
    </location>
</feature>
<feature type="domain" description="RNA-binding S4" evidence="3">
    <location>
        <begin position="8"/>
        <end position="73"/>
    </location>
</feature>
<sequence length="129" mass="14141">MSDDAARIRLDKWLYHARFAKSRGIAADMVSGGHVRVNRDKAGKPAHKVGPGDVLTFAKGDRVRVVRILAVGTRRGPAVEAQALYDDLSDPPPETPPVAPSYDNPHGDGGRPTKRDRRKIDAARRRVLD</sequence>
<dbReference type="CDD" id="cd00165">
    <property type="entry name" value="S4"/>
    <property type="match status" value="1"/>
</dbReference>
<protein>
    <submittedName>
        <fullName evidence="4">Ribosome-associated heat shock protein Hsp15</fullName>
    </submittedName>
</protein>
<dbReference type="OrthoDB" id="9797176at2"/>
<dbReference type="Pfam" id="PF01479">
    <property type="entry name" value="S4"/>
    <property type="match status" value="1"/>
</dbReference>
<keyword evidence="4" id="KW-0346">Stress response</keyword>
<dbReference type="SMART" id="SM00363">
    <property type="entry name" value="S4"/>
    <property type="match status" value="1"/>
</dbReference>
<proteinExistence type="predicted"/>
<dbReference type="EMBL" id="FNEB01000003">
    <property type="protein sequence ID" value="SDI53866.1"/>
    <property type="molecule type" value="Genomic_DNA"/>
</dbReference>
<dbReference type="STRING" id="490829.SAMN05421850_103271"/>
<evidence type="ECO:0000259" key="3">
    <source>
        <dbReference type="SMART" id="SM00363"/>
    </source>
</evidence>
<evidence type="ECO:0000313" key="4">
    <source>
        <dbReference type="EMBL" id="SDI53866.1"/>
    </source>
</evidence>
<evidence type="ECO:0000256" key="1">
    <source>
        <dbReference type="PROSITE-ProRule" id="PRU00182"/>
    </source>
</evidence>
<feature type="region of interest" description="Disordered" evidence="2">
    <location>
        <begin position="85"/>
        <end position="129"/>
    </location>
</feature>